<dbReference type="Proteomes" id="UP000724584">
    <property type="component" value="Unassembled WGS sequence"/>
</dbReference>
<evidence type="ECO:0000313" key="2">
    <source>
        <dbReference type="Proteomes" id="UP000724584"/>
    </source>
</evidence>
<comment type="caution">
    <text evidence="1">The sequence shown here is derived from an EMBL/GenBank/DDBJ whole genome shotgun (WGS) entry which is preliminary data.</text>
</comment>
<proteinExistence type="predicted"/>
<accession>A0ACB7P2F4</accession>
<keyword evidence="2" id="KW-1185">Reference proteome</keyword>
<evidence type="ECO:0000313" key="1">
    <source>
        <dbReference type="EMBL" id="KAH6628198.1"/>
    </source>
</evidence>
<dbReference type="EMBL" id="JAGIZQ010000005">
    <property type="protein sequence ID" value="KAH6628198.1"/>
    <property type="molecule type" value="Genomic_DNA"/>
</dbReference>
<gene>
    <name evidence="1" type="ORF">F5144DRAFT_604393</name>
</gene>
<name>A0ACB7P2F4_9PEZI</name>
<sequence>MTEDELRNFTLIYPRLYQVAKLSQARIRAWALYNKDVIKHWDVGDFFKTKAADIRDGTEPRNAGCPPEVMDMWKNRKDNVEELDECLSAIQAAASRLESLSGGLKNDDLIRKEICGKKRGHSLVEDTERNEDRDQRNLRAKHADSLDSPEDDCGITPEHGTLMSDFKDGANAKECQTNPQGDSPENPLLFDIGLLDPDQLFEWESSKYSDEPFTNFMQDPHDFEKLLWSLASEEQQAEAANSQARGNKGKIKIHGGVEECTSTRPTVRGPASSQKQQFYR</sequence>
<organism evidence="1 2">
    <name type="scientific">Chaetomium tenue</name>
    <dbReference type="NCBI Taxonomy" id="1854479"/>
    <lineage>
        <taxon>Eukaryota</taxon>
        <taxon>Fungi</taxon>
        <taxon>Dikarya</taxon>
        <taxon>Ascomycota</taxon>
        <taxon>Pezizomycotina</taxon>
        <taxon>Sordariomycetes</taxon>
        <taxon>Sordariomycetidae</taxon>
        <taxon>Sordariales</taxon>
        <taxon>Chaetomiaceae</taxon>
        <taxon>Chaetomium</taxon>
    </lineage>
</organism>
<protein>
    <submittedName>
        <fullName evidence="1">Uncharacterized protein</fullName>
    </submittedName>
</protein>
<reference evidence="1 2" key="1">
    <citation type="journal article" date="2021" name="Nat. Commun.">
        <title>Genetic determinants of endophytism in the Arabidopsis root mycobiome.</title>
        <authorList>
            <person name="Mesny F."/>
            <person name="Miyauchi S."/>
            <person name="Thiergart T."/>
            <person name="Pickel B."/>
            <person name="Atanasova L."/>
            <person name="Karlsson M."/>
            <person name="Huettel B."/>
            <person name="Barry K.W."/>
            <person name="Haridas S."/>
            <person name="Chen C."/>
            <person name="Bauer D."/>
            <person name="Andreopoulos W."/>
            <person name="Pangilinan J."/>
            <person name="LaButti K."/>
            <person name="Riley R."/>
            <person name="Lipzen A."/>
            <person name="Clum A."/>
            <person name="Drula E."/>
            <person name="Henrissat B."/>
            <person name="Kohler A."/>
            <person name="Grigoriev I.V."/>
            <person name="Martin F.M."/>
            <person name="Hacquard S."/>
        </authorList>
    </citation>
    <scope>NUCLEOTIDE SEQUENCE [LARGE SCALE GENOMIC DNA]</scope>
    <source>
        <strain evidence="1 2">MPI-SDFR-AT-0079</strain>
    </source>
</reference>